<evidence type="ECO:0000313" key="9">
    <source>
        <dbReference type="Proteomes" id="UP001597128"/>
    </source>
</evidence>
<feature type="domain" description="OmpA-like" evidence="7">
    <location>
        <begin position="54"/>
        <end position="170"/>
    </location>
</feature>
<gene>
    <name evidence="8" type="ORF">ACFQ1Z_07775</name>
</gene>
<dbReference type="CDD" id="cd07185">
    <property type="entry name" value="OmpA_C-like"/>
    <property type="match status" value="1"/>
</dbReference>
<reference evidence="9" key="1">
    <citation type="journal article" date="2019" name="Int. J. Syst. Evol. Microbiol.">
        <title>The Global Catalogue of Microorganisms (GCM) 10K type strain sequencing project: providing services to taxonomists for standard genome sequencing and annotation.</title>
        <authorList>
            <consortium name="The Broad Institute Genomics Platform"/>
            <consortium name="The Broad Institute Genome Sequencing Center for Infectious Disease"/>
            <person name="Wu L."/>
            <person name="Ma J."/>
        </authorList>
    </citation>
    <scope>NUCLEOTIDE SEQUENCE [LARGE SCALE GENOMIC DNA]</scope>
    <source>
        <strain evidence="9">CCUG 58412</strain>
    </source>
</reference>
<feature type="chain" id="PRO_5046007761" evidence="6">
    <location>
        <begin position="27"/>
        <end position="170"/>
    </location>
</feature>
<feature type="region of interest" description="Disordered" evidence="5">
    <location>
        <begin position="28"/>
        <end position="50"/>
    </location>
</feature>
<dbReference type="InterPro" id="IPR006665">
    <property type="entry name" value="OmpA-like"/>
</dbReference>
<keyword evidence="3" id="KW-0998">Cell outer membrane</keyword>
<dbReference type="RefSeq" id="WP_379056802.1">
    <property type="nucleotide sequence ID" value="NZ_JBHTKB010000001.1"/>
</dbReference>
<evidence type="ECO:0000256" key="3">
    <source>
        <dbReference type="ARBA" id="ARBA00023237"/>
    </source>
</evidence>
<dbReference type="Proteomes" id="UP001597128">
    <property type="component" value="Unassembled WGS sequence"/>
</dbReference>
<feature type="compositionally biased region" description="Low complexity" evidence="5">
    <location>
        <begin position="28"/>
        <end position="40"/>
    </location>
</feature>
<evidence type="ECO:0000259" key="7">
    <source>
        <dbReference type="PROSITE" id="PS51123"/>
    </source>
</evidence>
<organism evidence="8 9">
    <name type="scientific">Methylophilus luteus</name>
    <dbReference type="NCBI Taxonomy" id="640108"/>
    <lineage>
        <taxon>Bacteria</taxon>
        <taxon>Pseudomonadati</taxon>
        <taxon>Pseudomonadota</taxon>
        <taxon>Betaproteobacteria</taxon>
        <taxon>Nitrosomonadales</taxon>
        <taxon>Methylophilaceae</taxon>
        <taxon>Methylophilus</taxon>
    </lineage>
</organism>
<protein>
    <submittedName>
        <fullName evidence="8">OmpA family protein</fullName>
    </submittedName>
</protein>
<dbReference type="PANTHER" id="PTHR30329">
    <property type="entry name" value="STATOR ELEMENT OF FLAGELLAR MOTOR COMPLEX"/>
    <property type="match status" value="1"/>
</dbReference>
<dbReference type="InterPro" id="IPR036737">
    <property type="entry name" value="OmpA-like_sf"/>
</dbReference>
<dbReference type="PANTHER" id="PTHR30329:SF21">
    <property type="entry name" value="LIPOPROTEIN YIAD-RELATED"/>
    <property type="match status" value="1"/>
</dbReference>
<dbReference type="PROSITE" id="PS51123">
    <property type="entry name" value="OMPA_2"/>
    <property type="match status" value="1"/>
</dbReference>
<dbReference type="InterPro" id="IPR006664">
    <property type="entry name" value="OMP_bac"/>
</dbReference>
<keyword evidence="6" id="KW-0732">Signal</keyword>
<name>A0ABW3F4U6_9PROT</name>
<evidence type="ECO:0000256" key="2">
    <source>
        <dbReference type="ARBA" id="ARBA00023136"/>
    </source>
</evidence>
<evidence type="ECO:0000313" key="8">
    <source>
        <dbReference type="EMBL" id="MFD0913441.1"/>
    </source>
</evidence>
<evidence type="ECO:0000256" key="4">
    <source>
        <dbReference type="PROSITE-ProRule" id="PRU00473"/>
    </source>
</evidence>
<proteinExistence type="predicted"/>
<comment type="caution">
    <text evidence="8">The sequence shown here is derived from an EMBL/GenBank/DDBJ whole genome shotgun (WGS) entry which is preliminary data.</text>
</comment>
<evidence type="ECO:0000256" key="5">
    <source>
        <dbReference type="SAM" id="MobiDB-lite"/>
    </source>
</evidence>
<dbReference type="Gene3D" id="3.30.1330.60">
    <property type="entry name" value="OmpA-like domain"/>
    <property type="match status" value="1"/>
</dbReference>
<sequence length="170" mass="18575">MKNNLLKIVALAVLLSACKSAPTSSAKAEAASAKPAATKAQPNNSSEPGGHAENVYAAYLSNRQIYFEYDKDTFRQEYQNLIAVHAKYLLSHPQAKILLQGHSDEKGSAKYNFDLGKRRAEAVKNAFSDHGVKKAQLATVSFGNAQASQDCPDEACRKRDRRVDISYGVK</sequence>
<dbReference type="PROSITE" id="PS51257">
    <property type="entry name" value="PROKAR_LIPOPROTEIN"/>
    <property type="match status" value="1"/>
</dbReference>
<accession>A0ABW3F4U6</accession>
<dbReference type="InterPro" id="IPR050330">
    <property type="entry name" value="Bact_OuterMem_StrucFunc"/>
</dbReference>
<dbReference type="SUPFAM" id="SSF103088">
    <property type="entry name" value="OmpA-like"/>
    <property type="match status" value="1"/>
</dbReference>
<dbReference type="Pfam" id="PF00691">
    <property type="entry name" value="OmpA"/>
    <property type="match status" value="1"/>
</dbReference>
<evidence type="ECO:0000256" key="1">
    <source>
        <dbReference type="ARBA" id="ARBA00004442"/>
    </source>
</evidence>
<dbReference type="EMBL" id="JBHTKB010000001">
    <property type="protein sequence ID" value="MFD0913441.1"/>
    <property type="molecule type" value="Genomic_DNA"/>
</dbReference>
<feature type="signal peptide" evidence="6">
    <location>
        <begin position="1"/>
        <end position="26"/>
    </location>
</feature>
<keyword evidence="2 4" id="KW-0472">Membrane</keyword>
<comment type="subcellular location">
    <subcellularLocation>
        <location evidence="1">Cell outer membrane</location>
    </subcellularLocation>
</comment>
<dbReference type="PRINTS" id="PR01021">
    <property type="entry name" value="OMPADOMAIN"/>
</dbReference>
<keyword evidence="9" id="KW-1185">Reference proteome</keyword>
<evidence type="ECO:0000256" key="6">
    <source>
        <dbReference type="SAM" id="SignalP"/>
    </source>
</evidence>